<dbReference type="Proteomes" id="UP001149165">
    <property type="component" value="Unassembled WGS sequence"/>
</dbReference>
<dbReference type="Pfam" id="PF00702">
    <property type="entry name" value="Hydrolase"/>
    <property type="match status" value="1"/>
</dbReference>
<organism evidence="2 3">
    <name type="scientific">Penicillium angulare</name>
    <dbReference type="NCBI Taxonomy" id="116970"/>
    <lineage>
        <taxon>Eukaryota</taxon>
        <taxon>Fungi</taxon>
        <taxon>Dikarya</taxon>
        <taxon>Ascomycota</taxon>
        <taxon>Pezizomycotina</taxon>
        <taxon>Eurotiomycetes</taxon>
        <taxon>Eurotiomycetidae</taxon>
        <taxon>Eurotiales</taxon>
        <taxon>Aspergillaceae</taxon>
        <taxon>Penicillium</taxon>
    </lineage>
</organism>
<reference evidence="2" key="1">
    <citation type="submission" date="2022-11" db="EMBL/GenBank/DDBJ databases">
        <authorList>
            <person name="Petersen C."/>
        </authorList>
    </citation>
    <scope>NUCLEOTIDE SEQUENCE</scope>
    <source>
        <strain evidence="2">IBT 30069</strain>
    </source>
</reference>
<protein>
    <submittedName>
        <fullName evidence="2">Uncharacterized protein</fullName>
    </submittedName>
</protein>
<dbReference type="AlphaFoldDB" id="A0A9W9GEB3"/>
<dbReference type="PANTHER" id="PTHR43316:SF9">
    <property type="entry name" value="ACID DEHALOGENASE, PUTATIVE (AFU_ORTHOLOGUE AFUA_6G14460)-RELATED"/>
    <property type="match status" value="1"/>
</dbReference>
<proteinExistence type="predicted"/>
<dbReference type="OrthoDB" id="444127at2759"/>
<evidence type="ECO:0000313" key="2">
    <source>
        <dbReference type="EMBL" id="KAJ5116725.1"/>
    </source>
</evidence>
<dbReference type="GO" id="GO:0016787">
    <property type="term" value="F:hydrolase activity"/>
    <property type="evidence" value="ECO:0007669"/>
    <property type="project" value="UniProtKB-KW"/>
</dbReference>
<sequence>MSLTDFKVLSFDCYGTLIDWESGILAAFQPLLDHLPPNHLYLSNPQALISFLNSIQAALEMENPNMLYKDILIACYNKVAQNEGIETTEEERNKFGKSVGSWPAFSDTVDGLLRLKKHYKLIILSNVDRENISKTLSGPLRAVKFDAIHTAQDIGSYKPAHANFFYLLDNLKHDFGFDKDELLHTAKSLPADHVPAKQLGLTSAWISRGHDGVSGMGGDLKDFDGKVAYKWRFPSIGAMADAVEKAFSS</sequence>
<name>A0A9W9GEB3_9EURO</name>
<dbReference type="SUPFAM" id="SSF56784">
    <property type="entry name" value="HAD-like"/>
    <property type="match status" value="1"/>
</dbReference>
<accession>A0A9W9GEB3</accession>
<comment type="caution">
    <text evidence="2">The sequence shown here is derived from an EMBL/GenBank/DDBJ whole genome shotgun (WGS) entry which is preliminary data.</text>
</comment>
<dbReference type="InterPro" id="IPR051540">
    <property type="entry name" value="S-2-haloacid_dehalogenase"/>
</dbReference>
<reference evidence="2" key="2">
    <citation type="journal article" date="2023" name="IMA Fungus">
        <title>Comparative genomic study of the Penicillium genus elucidates a diverse pangenome and 15 lateral gene transfer events.</title>
        <authorList>
            <person name="Petersen C."/>
            <person name="Sorensen T."/>
            <person name="Nielsen M.R."/>
            <person name="Sondergaard T.E."/>
            <person name="Sorensen J.L."/>
            <person name="Fitzpatrick D.A."/>
            <person name="Frisvad J.C."/>
            <person name="Nielsen K.L."/>
        </authorList>
    </citation>
    <scope>NUCLEOTIDE SEQUENCE</scope>
    <source>
        <strain evidence="2">IBT 30069</strain>
    </source>
</reference>
<dbReference type="EMBL" id="JAPQKH010000001">
    <property type="protein sequence ID" value="KAJ5116725.1"/>
    <property type="molecule type" value="Genomic_DNA"/>
</dbReference>
<dbReference type="InterPro" id="IPR036412">
    <property type="entry name" value="HAD-like_sf"/>
</dbReference>
<dbReference type="Gene3D" id="1.10.150.750">
    <property type="match status" value="1"/>
</dbReference>
<keyword evidence="3" id="KW-1185">Reference proteome</keyword>
<dbReference type="PANTHER" id="PTHR43316">
    <property type="entry name" value="HYDROLASE, HALOACID DELAHOGENASE-RELATED"/>
    <property type="match status" value="1"/>
</dbReference>
<evidence type="ECO:0000313" key="3">
    <source>
        <dbReference type="Proteomes" id="UP001149165"/>
    </source>
</evidence>
<dbReference type="InterPro" id="IPR023214">
    <property type="entry name" value="HAD_sf"/>
</dbReference>
<dbReference type="Gene3D" id="3.40.50.1000">
    <property type="entry name" value="HAD superfamily/HAD-like"/>
    <property type="match status" value="1"/>
</dbReference>
<gene>
    <name evidence="2" type="ORF">N7456_001073</name>
</gene>
<keyword evidence="1" id="KW-0378">Hydrolase</keyword>
<evidence type="ECO:0000256" key="1">
    <source>
        <dbReference type="ARBA" id="ARBA00022801"/>
    </source>
</evidence>